<dbReference type="Pfam" id="PF00622">
    <property type="entry name" value="SPRY"/>
    <property type="match status" value="1"/>
</dbReference>
<dbReference type="PROSITE" id="PS50896">
    <property type="entry name" value="LISH"/>
    <property type="match status" value="1"/>
</dbReference>
<gene>
    <name evidence="5" type="ORF">Sste5346_000434</name>
</gene>
<feature type="region of interest" description="Disordered" evidence="2">
    <location>
        <begin position="172"/>
        <end position="198"/>
    </location>
</feature>
<evidence type="ECO:0000313" key="5">
    <source>
        <dbReference type="EMBL" id="KAL1903150.1"/>
    </source>
</evidence>
<evidence type="ECO:0000259" key="3">
    <source>
        <dbReference type="PROSITE" id="PS50188"/>
    </source>
</evidence>
<evidence type="ECO:0008006" key="7">
    <source>
        <dbReference type="Google" id="ProtNLM"/>
    </source>
</evidence>
<protein>
    <recommendedName>
        <fullName evidence="7">Protein SSH4</fullName>
    </recommendedName>
</protein>
<dbReference type="SUPFAM" id="SSF49899">
    <property type="entry name" value="Concanavalin A-like lectins/glucanases"/>
    <property type="match status" value="1"/>
</dbReference>
<dbReference type="CDD" id="cd12909">
    <property type="entry name" value="SPRY_RanBP9_10"/>
    <property type="match status" value="1"/>
</dbReference>
<dbReference type="Pfam" id="PF10607">
    <property type="entry name" value="CTLH"/>
    <property type="match status" value="1"/>
</dbReference>
<proteinExistence type="predicted"/>
<feature type="compositionally biased region" description="Polar residues" evidence="2">
    <location>
        <begin position="52"/>
        <end position="68"/>
    </location>
</feature>
<feature type="domain" description="CTLH" evidence="4">
    <location>
        <begin position="678"/>
        <end position="731"/>
    </location>
</feature>
<dbReference type="InterPro" id="IPR003877">
    <property type="entry name" value="SPRY_dom"/>
</dbReference>
<dbReference type="InterPro" id="IPR043136">
    <property type="entry name" value="B30.2/SPRY_sf"/>
</dbReference>
<evidence type="ECO:0000256" key="1">
    <source>
        <dbReference type="ARBA" id="ARBA00002343"/>
    </source>
</evidence>
<comment type="caution">
    <text evidence="5">The sequence shown here is derived from an EMBL/GenBank/DDBJ whole genome shotgun (WGS) entry which is preliminary data.</text>
</comment>
<feature type="domain" description="B30.2/SPRY" evidence="3">
    <location>
        <begin position="280"/>
        <end position="476"/>
    </location>
</feature>
<dbReference type="InterPro" id="IPR013320">
    <property type="entry name" value="ConA-like_dom_sf"/>
</dbReference>
<feature type="compositionally biased region" description="Low complexity" evidence="2">
    <location>
        <begin position="738"/>
        <end position="751"/>
    </location>
</feature>
<name>A0ABR3ZSW7_9PEZI</name>
<feature type="region of interest" description="Disordered" evidence="2">
    <location>
        <begin position="734"/>
        <end position="764"/>
    </location>
</feature>
<accession>A0ABR3ZSW7</accession>
<dbReference type="InterPro" id="IPR001870">
    <property type="entry name" value="B30.2/SPRY"/>
</dbReference>
<feature type="region of interest" description="Disordered" evidence="2">
    <location>
        <begin position="52"/>
        <end position="94"/>
    </location>
</feature>
<feature type="compositionally biased region" description="Low complexity" evidence="2">
    <location>
        <begin position="581"/>
        <end position="594"/>
    </location>
</feature>
<dbReference type="EMBL" id="JAWCUI010000002">
    <property type="protein sequence ID" value="KAL1903150.1"/>
    <property type="molecule type" value="Genomic_DNA"/>
</dbReference>
<dbReference type="InterPro" id="IPR006595">
    <property type="entry name" value="CTLH_C"/>
</dbReference>
<dbReference type="InterPro" id="IPR024964">
    <property type="entry name" value="CTLH/CRA"/>
</dbReference>
<dbReference type="InterPro" id="IPR050618">
    <property type="entry name" value="Ubq-SigPath_Reg"/>
</dbReference>
<dbReference type="InterPro" id="IPR013144">
    <property type="entry name" value="CRA_dom"/>
</dbReference>
<sequence>MSNNYYTPDPSGLPTGLPGFNLRRSSYASAANSGSPGGYGRSGATFQQLLNTTNADGTDSNGVNNHSSLRPPYGSHNSSSANLSGGGGNNDDNDADPMFGGINTSDSALLRLLGSRSHQLPSFSRAFEPFLRGTSPYDMPGLVPNNNTGFFTPSYLRESVYVQRLEEQYNAKMQASRNSQQQLPCQPPATPGEGVPGSSGMMVGAGTLGGLSGRPHSTSLSSGGLDGLSNYASLTSISINNGAGVGLGNGKIGGPGSHRGLSYDVVEKGAGGSSGLGLGLGLSGSGGLADDEEPIAPLPSRWDKDDKASSLDVLSDGLDVKFAGSRSGNDHNQHAQEAGSVRADHYMPPQCGIYYYEVTILSKKREESTIGIGFSEATAKLSRPPGWEPGSWGYHSDDGNVFTDHGSGKKYGPSFGPGDIVGCGVNFRTGTAFFTKNGEDLGIAFKDVKATSKLFPSIGMKKVGEHVRVNFGQVPFTFDIDGVMKNGRGNRRRNRRAYNDGRLDGFLEGYLLGYDNDLMNIANGYANGGANRHGDSLANGLANGYGNGEDPNTNDGASEAPSGDSLDSLFNPSPSPGLIVGLASSSSPSAGGDAMSRKEKQEINQQILKTKTDKLAPDTSETDLVQQLVLQFLQHDGYVDTARAFAKEIEAEKVALNIDSKQPVEGYNIADDEDANKRQCIRRAVLEGDIDRALELTKADYPTVLDLNEAVHFRLKCRKFIEMIRREAELNIVGNGNGTSNANGNGNGNANDARQTNGHGGPQMDVDDVMMVEDNNGAASTGADGQPAGHALVHDAVKYGQQLQVEFQSDLRPKIRNALNEVFSLLAYTNPLKQPEVAHLLDQRGRVAVAEELNSAILQSLGKSSRSALENLYAQTDVLLEDLRQSGGPGAFVTIQGVLDEIQGSSS</sequence>
<dbReference type="SMART" id="SM00757">
    <property type="entry name" value="CRA"/>
    <property type="match status" value="1"/>
</dbReference>
<dbReference type="SMART" id="SM00667">
    <property type="entry name" value="LisH"/>
    <property type="match status" value="1"/>
</dbReference>
<organism evidence="5 6">
    <name type="scientific">Sporothrix stenoceras</name>
    <dbReference type="NCBI Taxonomy" id="5173"/>
    <lineage>
        <taxon>Eukaryota</taxon>
        <taxon>Fungi</taxon>
        <taxon>Dikarya</taxon>
        <taxon>Ascomycota</taxon>
        <taxon>Pezizomycotina</taxon>
        <taxon>Sordariomycetes</taxon>
        <taxon>Sordariomycetidae</taxon>
        <taxon>Ophiostomatales</taxon>
        <taxon>Ophiostomataceae</taxon>
        <taxon>Sporothrix</taxon>
    </lineage>
</organism>
<dbReference type="PANTHER" id="PTHR12864">
    <property type="entry name" value="RAN BINDING PROTEIN 9-RELATED"/>
    <property type="match status" value="1"/>
</dbReference>
<dbReference type="Pfam" id="PF08513">
    <property type="entry name" value="LisH"/>
    <property type="match status" value="1"/>
</dbReference>
<dbReference type="SMART" id="SM00668">
    <property type="entry name" value="CTLH"/>
    <property type="match status" value="1"/>
</dbReference>
<dbReference type="PROSITE" id="PS50897">
    <property type="entry name" value="CTLH"/>
    <property type="match status" value="1"/>
</dbReference>
<dbReference type="Proteomes" id="UP001583186">
    <property type="component" value="Unassembled WGS sequence"/>
</dbReference>
<feature type="compositionally biased region" description="Polar residues" evidence="2">
    <location>
        <begin position="172"/>
        <end position="184"/>
    </location>
</feature>
<feature type="region of interest" description="Disordered" evidence="2">
    <location>
        <begin position="541"/>
        <end position="600"/>
    </location>
</feature>
<dbReference type="InterPro" id="IPR035782">
    <property type="entry name" value="SPRY_RanBP9/10"/>
</dbReference>
<reference evidence="5 6" key="1">
    <citation type="journal article" date="2024" name="IMA Fungus">
        <title>IMA Genome - F19 : A genome assembly and annotation guide to empower mycologists, including annotated draft genome sequences of Ceratocystis pirilliformis, Diaporthe australafricana, Fusarium ophioides, Paecilomyces lecythidis, and Sporothrix stenoceras.</title>
        <authorList>
            <person name="Aylward J."/>
            <person name="Wilson A.M."/>
            <person name="Visagie C.M."/>
            <person name="Spraker J."/>
            <person name="Barnes I."/>
            <person name="Buitendag C."/>
            <person name="Ceriani C."/>
            <person name="Del Mar Angel L."/>
            <person name="du Plessis D."/>
            <person name="Fuchs T."/>
            <person name="Gasser K."/>
            <person name="Kramer D."/>
            <person name="Li W."/>
            <person name="Munsamy K."/>
            <person name="Piso A."/>
            <person name="Price J.L."/>
            <person name="Sonnekus B."/>
            <person name="Thomas C."/>
            <person name="van der Nest A."/>
            <person name="van Dijk A."/>
            <person name="van Heerden A."/>
            <person name="van Vuuren N."/>
            <person name="Yilmaz N."/>
            <person name="Duong T.A."/>
            <person name="van der Merwe N.A."/>
            <person name="Wingfield M.J."/>
            <person name="Wingfield B.D."/>
        </authorList>
    </citation>
    <scope>NUCLEOTIDE SEQUENCE [LARGE SCALE GENOMIC DNA]</scope>
    <source>
        <strain evidence="5 6">CMW 5346</strain>
    </source>
</reference>
<dbReference type="SMART" id="SM00449">
    <property type="entry name" value="SPRY"/>
    <property type="match status" value="1"/>
</dbReference>
<evidence type="ECO:0000256" key="2">
    <source>
        <dbReference type="SAM" id="MobiDB-lite"/>
    </source>
</evidence>
<dbReference type="Gene3D" id="2.60.120.920">
    <property type="match status" value="1"/>
</dbReference>
<comment type="function">
    <text evidence="1">Involved in the proteasome-dependent degradation of fructose-1,6-bisphosphatase.</text>
</comment>
<dbReference type="InterPro" id="IPR006594">
    <property type="entry name" value="LisH"/>
</dbReference>
<feature type="compositionally biased region" description="Low complexity" evidence="2">
    <location>
        <begin position="74"/>
        <end position="83"/>
    </location>
</feature>
<evidence type="ECO:0000259" key="4">
    <source>
        <dbReference type="PROSITE" id="PS50897"/>
    </source>
</evidence>
<evidence type="ECO:0000313" key="6">
    <source>
        <dbReference type="Proteomes" id="UP001583186"/>
    </source>
</evidence>
<dbReference type="PROSITE" id="PS50188">
    <property type="entry name" value="B302_SPRY"/>
    <property type="match status" value="1"/>
</dbReference>
<keyword evidence="6" id="KW-1185">Reference proteome</keyword>